<dbReference type="Proteomes" id="UP000233458">
    <property type="component" value="Chromosome"/>
</dbReference>
<organism evidence="1 2">
    <name type="scientific">Thalassospira marina</name>
    <dbReference type="NCBI Taxonomy" id="2048283"/>
    <lineage>
        <taxon>Bacteria</taxon>
        <taxon>Pseudomonadati</taxon>
        <taxon>Pseudomonadota</taxon>
        <taxon>Alphaproteobacteria</taxon>
        <taxon>Rhodospirillales</taxon>
        <taxon>Thalassospiraceae</taxon>
        <taxon>Thalassospira</taxon>
    </lineage>
</organism>
<proteinExistence type="predicted"/>
<evidence type="ECO:0000313" key="1">
    <source>
        <dbReference type="EMBL" id="AUG51650.1"/>
    </source>
</evidence>
<sequence>MPAFTQPPPGFDFENPCQFWIGGGFCLQPFDPARVADLRSYLPFSGATGERYRGVYGSICDVIRFRDQFQFNAQTVTGGGAGRDMPLKNWQIFAIFQGFDVVSYCCHVLAKGWGC</sequence>
<protein>
    <submittedName>
        <fullName evidence="1">Uncharacterized protein</fullName>
    </submittedName>
</protein>
<reference evidence="1 2" key="1">
    <citation type="submission" date="2017-10" db="EMBL/GenBank/DDBJ databases">
        <title>Biodiversity and function of Thalassospira species in the particle-attached aromatic-hydrocarbon-degrading consortia from the surface seawater of the China South Sea.</title>
        <authorList>
            <person name="Dong C."/>
            <person name="Liu R."/>
            <person name="Shao Z."/>
        </authorList>
    </citation>
    <scope>NUCLEOTIDE SEQUENCE [LARGE SCALE GENOMIC DNA]</scope>
    <source>
        <strain evidence="1 2">CSC3H3</strain>
    </source>
</reference>
<name>A0ABM6Q5B9_9PROT</name>
<keyword evidence="2" id="KW-1185">Reference proteome</keyword>
<accession>A0ABM6Q5B9</accession>
<evidence type="ECO:0000313" key="2">
    <source>
        <dbReference type="Proteomes" id="UP000233458"/>
    </source>
</evidence>
<gene>
    <name evidence="1" type="ORF">CSC3H3_02175</name>
</gene>
<dbReference type="EMBL" id="CP024199">
    <property type="protein sequence ID" value="AUG51650.1"/>
    <property type="molecule type" value="Genomic_DNA"/>
</dbReference>